<sequence>MEKTGFIGLGIMGKPMAKNLLKAGVELWVNDLNEKAVEELREAGAKSAGLKEIGENCKVIFTILPNGKIVQDVLFGEGGAAEGLKEGTIVCDMSSVTPEESKLCGKKLKEKNVGFVDAPVSGGEPKAVDGTLAFMAGGSQEDFDKLTKYFEIMGASACRIGGIGSGSVAKLANQIIVNLNIAAVSEAFVLAAKAGADPEKVFQGIRGGLAGSAVLEAKLPMILGRDFEPGGKISINHKDIKNVMATAHEIDVPLPFTSQLFEVMQALKVGGHMNEDHCGIIKYFENLADVTVKSGICGGENKDGSEQGN</sequence>
<keyword evidence="2 7" id="KW-0560">Oxidoreductase</keyword>
<dbReference type="SUPFAM" id="SSF48179">
    <property type="entry name" value="6-phosphogluconate dehydrogenase C-terminal domain-like"/>
    <property type="match status" value="1"/>
</dbReference>
<feature type="active site" evidence="4">
    <location>
        <position position="170"/>
    </location>
</feature>
<proteinExistence type="inferred from homology"/>
<dbReference type="EMBL" id="DXFG01000135">
    <property type="protein sequence ID" value="HIX37581.1"/>
    <property type="molecule type" value="Genomic_DNA"/>
</dbReference>
<comment type="similarity">
    <text evidence="1">Belongs to the HIBADH-related family.</text>
</comment>
<dbReference type="InterPro" id="IPR036291">
    <property type="entry name" value="NAD(P)-bd_dom_sf"/>
</dbReference>
<dbReference type="Pfam" id="PF03446">
    <property type="entry name" value="NAD_binding_2"/>
    <property type="match status" value="1"/>
</dbReference>
<dbReference type="AlphaFoldDB" id="A0A9D2AMH6"/>
<dbReference type="GO" id="GO:0050661">
    <property type="term" value="F:NADP binding"/>
    <property type="evidence" value="ECO:0007669"/>
    <property type="project" value="InterPro"/>
</dbReference>
<dbReference type="InterPro" id="IPR002204">
    <property type="entry name" value="3-OH-isobutyrate_DH-rel_CS"/>
</dbReference>
<evidence type="ECO:0000256" key="2">
    <source>
        <dbReference type="ARBA" id="ARBA00023002"/>
    </source>
</evidence>
<reference evidence="7" key="1">
    <citation type="journal article" date="2021" name="PeerJ">
        <title>Extensive microbial diversity within the chicken gut microbiome revealed by metagenomics and culture.</title>
        <authorList>
            <person name="Gilroy R."/>
            <person name="Ravi A."/>
            <person name="Getino M."/>
            <person name="Pursley I."/>
            <person name="Horton D.L."/>
            <person name="Alikhan N.F."/>
            <person name="Baker D."/>
            <person name="Gharbi K."/>
            <person name="Hall N."/>
            <person name="Watson M."/>
            <person name="Adriaenssens E.M."/>
            <person name="Foster-Nyarko E."/>
            <person name="Jarju S."/>
            <person name="Secka A."/>
            <person name="Antonio M."/>
            <person name="Oren A."/>
            <person name="Chaudhuri R.R."/>
            <person name="La Ragione R."/>
            <person name="Hildebrand F."/>
            <person name="Pallen M.J."/>
        </authorList>
    </citation>
    <scope>NUCLEOTIDE SEQUENCE</scope>
    <source>
        <strain evidence="7">ChiHjej12B11-1927</strain>
    </source>
</reference>
<evidence type="ECO:0000259" key="5">
    <source>
        <dbReference type="Pfam" id="PF03446"/>
    </source>
</evidence>
<accession>A0A9D2AMH6</accession>
<protein>
    <submittedName>
        <fullName evidence="7">2-hydroxy-3-oxopropionate reductase</fullName>
        <ecNumber evidence="7">1.1.1.60</ecNumber>
    </submittedName>
</protein>
<comment type="caution">
    <text evidence="7">The sequence shown here is derived from an EMBL/GenBank/DDBJ whole genome shotgun (WGS) entry which is preliminary data.</text>
</comment>
<dbReference type="InterPro" id="IPR015815">
    <property type="entry name" value="HIBADH-related"/>
</dbReference>
<dbReference type="InterPro" id="IPR006115">
    <property type="entry name" value="6PGDH_NADP-bd"/>
</dbReference>
<dbReference type="Gene3D" id="3.40.50.720">
    <property type="entry name" value="NAD(P)-binding Rossmann-like Domain"/>
    <property type="match status" value="1"/>
</dbReference>
<name>A0A9D2AMH6_9FIRM</name>
<dbReference type="GO" id="GO:0008679">
    <property type="term" value="F:2-hydroxy-3-oxopropionate reductase activity"/>
    <property type="evidence" value="ECO:0007669"/>
    <property type="project" value="UniProtKB-EC"/>
</dbReference>
<evidence type="ECO:0000256" key="4">
    <source>
        <dbReference type="PIRSR" id="PIRSR000103-1"/>
    </source>
</evidence>
<dbReference type="PANTHER" id="PTHR43060">
    <property type="entry name" value="3-HYDROXYISOBUTYRATE DEHYDROGENASE-LIKE 1, MITOCHONDRIAL-RELATED"/>
    <property type="match status" value="1"/>
</dbReference>
<dbReference type="SUPFAM" id="SSF51735">
    <property type="entry name" value="NAD(P)-binding Rossmann-fold domains"/>
    <property type="match status" value="1"/>
</dbReference>
<dbReference type="PROSITE" id="PS00895">
    <property type="entry name" value="3_HYDROXYISOBUT_DH"/>
    <property type="match status" value="1"/>
</dbReference>
<evidence type="ECO:0000313" key="8">
    <source>
        <dbReference type="Proteomes" id="UP000824230"/>
    </source>
</evidence>
<gene>
    <name evidence="7" type="primary">garR</name>
    <name evidence="7" type="ORF">H9738_06895</name>
</gene>
<evidence type="ECO:0000256" key="3">
    <source>
        <dbReference type="ARBA" id="ARBA00023027"/>
    </source>
</evidence>
<evidence type="ECO:0000256" key="1">
    <source>
        <dbReference type="ARBA" id="ARBA00009080"/>
    </source>
</evidence>
<dbReference type="GO" id="GO:0016054">
    <property type="term" value="P:organic acid catabolic process"/>
    <property type="evidence" value="ECO:0007669"/>
    <property type="project" value="UniProtKB-ARBA"/>
</dbReference>
<organism evidence="7 8">
    <name type="scientific">Candidatus Blautia pullistercoris</name>
    <dbReference type="NCBI Taxonomy" id="2838499"/>
    <lineage>
        <taxon>Bacteria</taxon>
        <taxon>Bacillati</taxon>
        <taxon>Bacillota</taxon>
        <taxon>Clostridia</taxon>
        <taxon>Lachnospirales</taxon>
        <taxon>Lachnospiraceae</taxon>
        <taxon>Blautia</taxon>
    </lineage>
</organism>
<dbReference type="GO" id="GO:0051287">
    <property type="term" value="F:NAD binding"/>
    <property type="evidence" value="ECO:0007669"/>
    <property type="project" value="InterPro"/>
</dbReference>
<feature type="domain" description="3-hydroxyisobutyrate dehydrogenase-like NAD-binding" evidence="6">
    <location>
        <begin position="164"/>
        <end position="283"/>
    </location>
</feature>
<feature type="domain" description="6-phosphogluconate dehydrogenase NADP-binding" evidence="5">
    <location>
        <begin position="4"/>
        <end position="158"/>
    </location>
</feature>
<evidence type="ECO:0000259" key="6">
    <source>
        <dbReference type="Pfam" id="PF14833"/>
    </source>
</evidence>
<dbReference type="InterPro" id="IPR008927">
    <property type="entry name" value="6-PGluconate_DH-like_C_sf"/>
</dbReference>
<dbReference type="Pfam" id="PF14833">
    <property type="entry name" value="NAD_binding_11"/>
    <property type="match status" value="1"/>
</dbReference>
<dbReference type="Proteomes" id="UP000824230">
    <property type="component" value="Unassembled WGS sequence"/>
</dbReference>
<dbReference type="NCBIfam" id="NF008592">
    <property type="entry name" value="PRK11559.1"/>
    <property type="match status" value="1"/>
</dbReference>
<dbReference type="Gene3D" id="1.10.1040.10">
    <property type="entry name" value="N-(1-d-carboxylethyl)-l-norvaline Dehydrogenase, domain 2"/>
    <property type="match status" value="1"/>
</dbReference>
<reference evidence="7" key="2">
    <citation type="submission" date="2021-04" db="EMBL/GenBank/DDBJ databases">
        <authorList>
            <person name="Gilroy R."/>
        </authorList>
    </citation>
    <scope>NUCLEOTIDE SEQUENCE</scope>
    <source>
        <strain evidence="7">ChiHjej12B11-1927</strain>
    </source>
</reference>
<keyword evidence="3" id="KW-0520">NAD</keyword>
<evidence type="ECO:0000313" key="7">
    <source>
        <dbReference type="EMBL" id="HIX37581.1"/>
    </source>
</evidence>
<dbReference type="InterPro" id="IPR029154">
    <property type="entry name" value="HIBADH-like_NADP-bd"/>
</dbReference>
<dbReference type="PANTHER" id="PTHR43060:SF3">
    <property type="entry name" value="2-HYDROXY-3-OXOPROPIONATE REDUCTASE"/>
    <property type="match status" value="1"/>
</dbReference>
<dbReference type="PIRSF" id="PIRSF000103">
    <property type="entry name" value="HIBADH"/>
    <property type="match status" value="1"/>
</dbReference>
<dbReference type="InterPro" id="IPR013328">
    <property type="entry name" value="6PGD_dom2"/>
</dbReference>
<dbReference type="EC" id="1.1.1.60" evidence="7"/>